<organism evidence="1 2">
    <name type="scientific">Macrosiphum euphorbiae</name>
    <name type="common">potato aphid</name>
    <dbReference type="NCBI Taxonomy" id="13131"/>
    <lineage>
        <taxon>Eukaryota</taxon>
        <taxon>Metazoa</taxon>
        <taxon>Ecdysozoa</taxon>
        <taxon>Arthropoda</taxon>
        <taxon>Hexapoda</taxon>
        <taxon>Insecta</taxon>
        <taxon>Pterygota</taxon>
        <taxon>Neoptera</taxon>
        <taxon>Paraneoptera</taxon>
        <taxon>Hemiptera</taxon>
        <taxon>Sternorrhyncha</taxon>
        <taxon>Aphidomorpha</taxon>
        <taxon>Aphidoidea</taxon>
        <taxon>Aphididae</taxon>
        <taxon>Macrosiphini</taxon>
        <taxon>Macrosiphum</taxon>
    </lineage>
</organism>
<dbReference type="PANTHER" id="PTHR10773:SF19">
    <property type="match status" value="1"/>
</dbReference>
<dbReference type="PANTHER" id="PTHR10773">
    <property type="entry name" value="DNA-DIRECTED RNA POLYMERASES I, II, AND III SUBUNIT RPABC2"/>
    <property type="match status" value="1"/>
</dbReference>
<evidence type="ECO:0000313" key="2">
    <source>
        <dbReference type="Proteomes" id="UP001160148"/>
    </source>
</evidence>
<accession>A0AAV0WCE6</accession>
<comment type="caution">
    <text evidence="1">The sequence shown here is derived from an EMBL/GenBank/DDBJ whole genome shotgun (WGS) entry which is preliminary data.</text>
</comment>
<dbReference type="AlphaFoldDB" id="A0AAV0WCE6"/>
<sequence>MKNTLKGSARNRNEKQKDKDAAKEEICDTVCSDLMAVECIPNIRASSAYYKLKLTAHNFTVCNLATHDAMAYWFDESDCSMSASIFASCLVDYLSELLNQSLKTIIVYSDGCGYQNQNSILSNALLHLSVVRKVTI</sequence>
<dbReference type="Proteomes" id="UP001160148">
    <property type="component" value="Unassembled WGS sequence"/>
</dbReference>
<gene>
    <name evidence="1" type="ORF">MEUPH1_LOCUS9600</name>
</gene>
<evidence type="ECO:0000313" key="1">
    <source>
        <dbReference type="EMBL" id="CAI6353482.1"/>
    </source>
</evidence>
<keyword evidence="2" id="KW-1185">Reference proteome</keyword>
<dbReference type="EMBL" id="CARXXK010000002">
    <property type="protein sequence ID" value="CAI6353482.1"/>
    <property type="molecule type" value="Genomic_DNA"/>
</dbReference>
<proteinExistence type="predicted"/>
<protein>
    <submittedName>
        <fullName evidence="1">Uncharacterized protein</fullName>
    </submittedName>
</protein>
<reference evidence="1 2" key="1">
    <citation type="submission" date="2023-01" db="EMBL/GenBank/DDBJ databases">
        <authorList>
            <person name="Whitehead M."/>
        </authorList>
    </citation>
    <scope>NUCLEOTIDE SEQUENCE [LARGE SCALE GENOMIC DNA]</scope>
</reference>
<name>A0AAV0WCE6_9HEMI</name>